<reference evidence="3" key="1">
    <citation type="journal article" date="2019" name="Int. J. Syst. Evol. Microbiol.">
        <title>The Global Catalogue of Microorganisms (GCM) 10K type strain sequencing project: providing services to taxonomists for standard genome sequencing and annotation.</title>
        <authorList>
            <consortium name="The Broad Institute Genomics Platform"/>
            <consortium name="The Broad Institute Genome Sequencing Center for Infectious Disease"/>
            <person name="Wu L."/>
            <person name="Ma J."/>
        </authorList>
    </citation>
    <scope>NUCLEOTIDE SEQUENCE [LARGE SCALE GENOMIC DNA]</scope>
    <source>
        <strain evidence="3">CGMCC 4.7382</strain>
    </source>
</reference>
<name>A0ABW2KEC8_9ACTN</name>
<protein>
    <submittedName>
        <fullName evidence="2">Uncharacterized protein</fullName>
    </submittedName>
</protein>
<feature type="region of interest" description="Disordered" evidence="1">
    <location>
        <begin position="1"/>
        <end position="27"/>
    </location>
</feature>
<evidence type="ECO:0000313" key="3">
    <source>
        <dbReference type="Proteomes" id="UP001596540"/>
    </source>
</evidence>
<evidence type="ECO:0000256" key="1">
    <source>
        <dbReference type="SAM" id="MobiDB-lite"/>
    </source>
</evidence>
<dbReference type="RefSeq" id="WP_379869813.1">
    <property type="nucleotide sequence ID" value="NZ_JBHTBH010000003.1"/>
</dbReference>
<dbReference type="EMBL" id="JBHTBH010000003">
    <property type="protein sequence ID" value="MFC7327469.1"/>
    <property type="molecule type" value="Genomic_DNA"/>
</dbReference>
<comment type="caution">
    <text evidence="2">The sequence shown here is derived from an EMBL/GenBank/DDBJ whole genome shotgun (WGS) entry which is preliminary data.</text>
</comment>
<accession>A0ABW2KEC8</accession>
<gene>
    <name evidence="2" type="ORF">ACFQRF_06910</name>
</gene>
<dbReference type="Proteomes" id="UP001596540">
    <property type="component" value="Unassembled WGS sequence"/>
</dbReference>
<proteinExistence type="predicted"/>
<organism evidence="2 3">
    <name type="scientific">Marinactinospora rubrisoli</name>
    <dbReference type="NCBI Taxonomy" id="2715399"/>
    <lineage>
        <taxon>Bacteria</taxon>
        <taxon>Bacillati</taxon>
        <taxon>Actinomycetota</taxon>
        <taxon>Actinomycetes</taxon>
        <taxon>Streptosporangiales</taxon>
        <taxon>Nocardiopsidaceae</taxon>
        <taxon>Marinactinospora</taxon>
    </lineage>
</organism>
<evidence type="ECO:0000313" key="2">
    <source>
        <dbReference type="EMBL" id="MFC7327469.1"/>
    </source>
</evidence>
<keyword evidence="3" id="KW-1185">Reference proteome</keyword>
<sequence length="198" mass="21919">MRALGGPGRRRAPDRPPGRVPPPLDEGLAGRRRALAAAHGWEYRTGDQRLIQGWPRPVLPPGPLGRVRNAISGRHRGRAFIAFDYVHLAPDSGAWQNIQVCAVRLPAQVPYVEVRDPEGGAHDVYAESPEVRYAFDLLSAEVCAAIRRHGLTRFHLDGRHLICTDQGGGPRRLPGMLDALADLLDGIPDAFWERWRQA</sequence>